<dbReference type="EMBL" id="JAXOJX010000019">
    <property type="protein sequence ID" value="MDZ5457542.1"/>
    <property type="molecule type" value="Genomic_DNA"/>
</dbReference>
<dbReference type="RefSeq" id="WP_322465831.1">
    <property type="nucleotide sequence ID" value="NZ_JAXOJX010000019.1"/>
</dbReference>
<protein>
    <recommendedName>
        <fullName evidence="1">HEPN AbiU2-like domain-containing protein</fullName>
    </recommendedName>
</protein>
<feature type="domain" description="HEPN AbiU2-like" evidence="1">
    <location>
        <begin position="12"/>
        <end position="172"/>
    </location>
</feature>
<name>A0ABU5IEJ3_9BURK</name>
<gene>
    <name evidence="2" type="ORF">SM757_13260</name>
</gene>
<sequence>MSALSPLVATEFCKLCNWAYECWLNHRELFDENPRASELQQSHASHAFERLSIISHEYVLLQIAKLHDNAVVAGQVTLSVDYVLRYGGWDPVTQDQLNAIAVQMDHFQKNLRSVRNRLLSHNDLSAVVSGSPLGDFQPEDDNKYFAALQEFVNLVYDRTIGGPYPFNDLVKNEVADFLAQLK</sequence>
<comment type="caution">
    <text evidence="2">The sequence shown here is derived from an EMBL/GenBank/DDBJ whole genome shotgun (WGS) entry which is preliminary data.</text>
</comment>
<evidence type="ECO:0000313" key="3">
    <source>
        <dbReference type="Proteomes" id="UP001293718"/>
    </source>
</evidence>
<evidence type="ECO:0000313" key="2">
    <source>
        <dbReference type="EMBL" id="MDZ5457542.1"/>
    </source>
</evidence>
<accession>A0ABU5IEJ3</accession>
<reference evidence="2 3" key="1">
    <citation type="submission" date="2023-11" db="EMBL/GenBank/DDBJ databases">
        <title>Draft genome of Azohydromonas lata strain H1 (DSM1123), a polyhydroxyalkanoate producer.</title>
        <authorList>
            <person name="Traversa D."/>
            <person name="D'Addabbo P."/>
            <person name="Pazzani C."/>
            <person name="Manzari C."/>
            <person name="Chiara M."/>
            <person name="Scrascia M."/>
        </authorList>
    </citation>
    <scope>NUCLEOTIDE SEQUENCE [LARGE SCALE GENOMIC DNA]</scope>
    <source>
        <strain evidence="2 3">H1</strain>
    </source>
</reference>
<dbReference type="Pfam" id="PF18734">
    <property type="entry name" value="HEPN_AbiU2"/>
    <property type="match status" value="1"/>
</dbReference>
<evidence type="ECO:0000259" key="1">
    <source>
        <dbReference type="Pfam" id="PF18734"/>
    </source>
</evidence>
<dbReference type="InterPro" id="IPR040704">
    <property type="entry name" value="HEPN_AbiU2"/>
</dbReference>
<proteinExistence type="predicted"/>
<organism evidence="2 3">
    <name type="scientific">Azohydromonas lata</name>
    <dbReference type="NCBI Taxonomy" id="45677"/>
    <lineage>
        <taxon>Bacteria</taxon>
        <taxon>Pseudomonadati</taxon>
        <taxon>Pseudomonadota</taxon>
        <taxon>Betaproteobacteria</taxon>
        <taxon>Burkholderiales</taxon>
        <taxon>Sphaerotilaceae</taxon>
        <taxon>Azohydromonas</taxon>
    </lineage>
</organism>
<dbReference type="Proteomes" id="UP001293718">
    <property type="component" value="Unassembled WGS sequence"/>
</dbReference>
<keyword evidence="3" id="KW-1185">Reference proteome</keyword>